<dbReference type="CDD" id="cd06261">
    <property type="entry name" value="TM_PBP2"/>
    <property type="match status" value="1"/>
</dbReference>
<feature type="transmembrane region" description="Helical" evidence="7">
    <location>
        <begin position="164"/>
        <end position="183"/>
    </location>
</feature>
<comment type="caution">
    <text evidence="9">The sequence shown here is derived from an EMBL/GenBank/DDBJ whole genome shotgun (WGS) entry which is preliminary data.</text>
</comment>
<dbReference type="GO" id="GO:0005886">
    <property type="term" value="C:plasma membrane"/>
    <property type="evidence" value="ECO:0007669"/>
    <property type="project" value="UniProtKB-SubCell"/>
</dbReference>
<keyword evidence="3" id="KW-1003">Cell membrane</keyword>
<keyword evidence="2 7" id="KW-0813">Transport</keyword>
<keyword evidence="5 7" id="KW-1133">Transmembrane helix</keyword>
<evidence type="ECO:0000256" key="6">
    <source>
        <dbReference type="ARBA" id="ARBA00023136"/>
    </source>
</evidence>
<dbReference type="PANTHER" id="PTHR43386">
    <property type="entry name" value="OLIGOPEPTIDE TRANSPORT SYSTEM PERMEASE PROTEIN APPC"/>
    <property type="match status" value="1"/>
</dbReference>
<keyword evidence="6 7" id="KW-0472">Membrane</keyword>
<dbReference type="RefSeq" id="WP_203775582.1">
    <property type="nucleotide sequence ID" value="NZ_BAAAYJ010000071.1"/>
</dbReference>
<dbReference type="Pfam" id="PF00528">
    <property type="entry name" value="BPD_transp_1"/>
    <property type="match status" value="1"/>
</dbReference>
<accession>A0A919JM01</accession>
<keyword evidence="4 7" id="KW-0812">Transmembrane</keyword>
<dbReference type="InterPro" id="IPR050366">
    <property type="entry name" value="BP-dependent_transpt_permease"/>
</dbReference>
<protein>
    <submittedName>
        <fullName evidence="9">ABC transporter permease</fullName>
    </submittedName>
</protein>
<evidence type="ECO:0000256" key="7">
    <source>
        <dbReference type="RuleBase" id="RU363032"/>
    </source>
</evidence>
<reference evidence="9" key="1">
    <citation type="submission" date="2021-01" db="EMBL/GenBank/DDBJ databases">
        <title>Whole genome shotgun sequence of Actinoplanes nipponensis NBRC 14063.</title>
        <authorList>
            <person name="Komaki H."/>
            <person name="Tamura T."/>
        </authorList>
    </citation>
    <scope>NUCLEOTIDE SEQUENCE</scope>
    <source>
        <strain evidence="9">NBRC 14063</strain>
    </source>
</reference>
<evidence type="ECO:0000256" key="5">
    <source>
        <dbReference type="ARBA" id="ARBA00022989"/>
    </source>
</evidence>
<dbReference type="GO" id="GO:0055085">
    <property type="term" value="P:transmembrane transport"/>
    <property type="evidence" value="ECO:0007669"/>
    <property type="project" value="InterPro"/>
</dbReference>
<evidence type="ECO:0000259" key="8">
    <source>
        <dbReference type="PROSITE" id="PS50928"/>
    </source>
</evidence>
<evidence type="ECO:0000256" key="3">
    <source>
        <dbReference type="ARBA" id="ARBA00022475"/>
    </source>
</evidence>
<comment type="similarity">
    <text evidence="7">Belongs to the binding-protein-dependent transport system permease family.</text>
</comment>
<dbReference type="PROSITE" id="PS50928">
    <property type="entry name" value="ABC_TM1"/>
    <property type="match status" value="1"/>
</dbReference>
<organism evidence="9 10">
    <name type="scientific">Actinoplanes nipponensis</name>
    <dbReference type="NCBI Taxonomy" id="135950"/>
    <lineage>
        <taxon>Bacteria</taxon>
        <taxon>Bacillati</taxon>
        <taxon>Actinomycetota</taxon>
        <taxon>Actinomycetes</taxon>
        <taxon>Micromonosporales</taxon>
        <taxon>Micromonosporaceae</taxon>
        <taxon>Actinoplanes</taxon>
    </lineage>
</organism>
<dbReference type="PANTHER" id="PTHR43386:SF1">
    <property type="entry name" value="D,D-DIPEPTIDE TRANSPORT SYSTEM PERMEASE PROTEIN DDPC-RELATED"/>
    <property type="match status" value="1"/>
</dbReference>
<dbReference type="InterPro" id="IPR000515">
    <property type="entry name" value="MetI-like"/>
</dbReference>
<evidence type="ECO:0000313" key="9">
    <source>
        <dbReference type="EMBL" id="GIE53489.1"/>
    </source>
</evidence>
<feature type="transmembrane region" description="Helical" evidence="7">
    <location>
        <begin position="96"/>
        <end position="121"/>
    </location>
</feature>
<proteinExistence type="inferred from homology"/>
<dbReference type="AlphaFoldDB" id="A0A919JM01"/>
<sequence>MLRSPGLLTLARLRRDRPAMVSGVAALLLVGLAVAAPAVGAVYGVGPEETFAGDLDPYGMPYGVSGGVSASHWFGLEPGLGRDIFVQVIFGMRTSLAIAGTAALVATAVGAVVGGVAGYLGGWADAAIGWLTDVLLALPLLICAIALIRPLELHLYGPRDPVPGWFRAVTVAGLFGGLGWMPIARLVRGQVIALREQEFVTAARASGAGARWIVSRELLPHLGAPVLTGLSLLLPAFVAGGAALSFLGLGVLEPTADLGRMIYRSLGYLQTDPAYVVFPSAALFLLVFAFSTFNEGLRDALDPRALR</sequence>
<dbReference type="SUPFAM" id="SSF161098">
    <property type="entry name" value="MetI-like"/>
    <property type="match status" value="1"/>
</dbReference>
<feature type="domain" description="ABC transmembrane type-1" evidence="8">
    <location>
        <begin position="92"/>
        <end position="294"/>
    </location>
</feature>
<evidence type="ECO:0000256" key="2">
    <source>
        <dbReference type="ARBA" id="ARBA00022448"/>
    </source>
</evidence>
<evidence type="ECO:0000256" key="1">
    <source>
        <dbReference type="ARBA" id="ARBA00004651"/>
    </source>
</evidence>
<comment type="subcellular location">
    <subcellularLocation>
        <location evidence="1 7">Cell membrane</location>
        <topology evidence="1 7">Multi-pass membrane protein</topology>
    </subcellularLocation>
</comment>
<feature type="transmembrane region" description="Helical" evidence="7">
    <location>
        <begin position="273"/>
        <end position="293"/>
    </location>
</feature>
<evidence type="ECO:0000313" key="10">
    <source>
        <dbReference type="Proteomes" id="UP000647172"/>
    </source>
</evidence>
<evidence type="ECO:0000256" key="4">
    <source>
        <dbReference type="ARBA" id="ARBA00022692"/>
    </source>
</evidence>
<gene>
    <name evidence="9" type="ORF">Ani05nite_70230</name>
</gene>
<dbReference type="Gene3D" id="1.10.3720.10">
    <property type="entry name" value="MetI-like"/>
    <property type="match status" value="1"/>
</dbReference>
<name>A0A919JM01_9ACTN</name>
<feature type="transmembrane region" description="Helical" evidence="7">
    <location>
        <begin position="232"/>
        <end position="252"/>
    </location>
</feature>
<dbReference type="InterPro" id="IPR035906">
    <property type="entry name" value="MetI-like_sf"/>
</dbReference>
<dbReference type="EMBL" id="BOMQ01000085">
    <property type="protein sequence ID" value="GIE53489.1"/>
    <property type="molecule type" value="Genomic_DNA"/>
</dbReference>
<dbReference type="Proteomes" id="UP000647172">
    <property type="component" value="Unassembled WGS sequence"/>
</dbReference>
<keyword evidence="10" id="KW-1185">Reference proteome</keyword>
<feature type="transmembrane region" description="Helical" evidence="7">
    <location>
        <begin position="21"/>
        <end position="46"/>
    </location>
</feature>
<feature type="transmembrane region" description="Helical" evidence="7">
    <location>
        <begin position="127"/>
        <end position="148"/>
    </location>
</feature>